<dbReference type="EMBL" id="FMXB01000004">
    <property type="protein sequence ID" value="SDA45642.1"/>
    <property type="molecule type" value="Genomic_DNA"/>
</dbReference>
<keyword evidence="2" id="KW-1185">Reference proteome</keyword>
<dbReference type="Proteomes" id="UP000323439">
    <property type="component" value="Unassembled WGS sequence"/>
</dbReference>
<proteinExistence type="predicted"/>
<dbReference type="RefSeq" id="WP_188118054.1">
    <property type="nucleotide sequence ID" value="NZ_FMXB01000004.1"/>
</dbReference>
<gene>
    <name evidence="1" type="ORF">SAMN02910315_00644</name>
</gene>
<name>A0A1G5VIG6_9EURY</name>
<dbReference type="AlphaFoldDB" id="A0A1G5VIG6"/>
<evidence type="ECO:0000313" key="1">
    <source>
        <dbReference type="EMBL" id="SDA45642.1"/>
    </source>
</evidence>
<accession>A0A1G5VIG6</accession>
<protein>
    <submittedName>
        <fullName evidence="1">Uncharacterized protein</fullName>
    </submittedName>
</protein>
<reference evidence="1 2" key="1">
    <citation type="submission" date="2016-10" db="EMBL/GenBank/DDBJ databases">
        <authorList>
            <person name="Varghese N."/>
            <person name="Submissions S."/>
        </authorList>
    </citation>
    <scope>NUCLEOTIDE SEQUENCE [LARGE SCALE GENOMIC DNA]</scope>
    <source>
        <strain evidence="1 2">DSM 16643</strain>
    </source>
</reference>
<sequence>MKKHKIEKAFKDDLSYKEDKCDSFSFSYNPDYFEYEEKILTDFRNLDEIKRKENKW</sequence>
<organism evidence="1 2">
    <name type="scientific">Methanobrevibacter millerae</name>
    <dbReference type="NCBI Taxonomy" id="230361"/>
    <lineage>
        <taxon>Archaea</taxon>
        <taxon>Methanobacteriati</taxon>
        <taxon>Methanobacteriota</taxon>
        <taxon>Methanomada group</taxon>
        <taxon>Methanobacteria</taxon>
        <taxon>Methanobacteriales</taxon>
        <taxon>Methanobacteriaceae</taxon>
        <taxon>Methanobrevibacter</taxon>
    </lineage>
</organism>
<evidence type="ECO:0000313" key="2">
    <source>
        <dbReference type="Proteomes" id="UP000323439"/>
    </source>
</evidence>